<dbReference type="HOGENOM" id="CLU_1913295_0_0_9"/>
<dbReference type="AlphaFoldDB" id="U5SFY9"/>
<dbReference type="PATRIC" id="fig|1266845.5.peg.942"/>
<dbReference type="EMBL" id="CP006812">
    <property type="protein sequence ID" value="AGY82792.1"/>
    <property type="molecule type" value="Genomic_DNA"/>
</dbReference>
<dbReference type="KEGG" id="caw:Q783_05020"/>
<reference evidence="1 2" key="1">
    <citation type="journal article" date="2013" name="Genome Announc.">
        <title>Complete Genome Sequence of Carnobacterium gilichinskyi Strain WN1359T (DSM 27470T).</title>
        <authorList>
            <person name="Leonard M.T."/>
            <person name="Panayotova N."/>
            <person name="Farmerie W.G."/>
            <person name="Triplett E.W."/>
            <person name="Nicholson W.L."/>
        </authorList>
    </citation>
    <scope>NUCLEOTIDE SEQUENCE [LARGE SCALE GENOMIC DNA]</scope>
    <source>
        <strain evidence="1 2">WN1359</strain>
    </source>
</reference>
<accession>U5SFY9</accession>
<dbReference type="STRING" id="1266845.Q783_05020"/>
<protein>
    <submittedName>
        <fullName evidence="1">Uncharacterized protein</fullName>
    </submittedName>
</protein>
<proteinExistence type="predicted"/>
<sequence length="132" mass="15618">MRFLSIRKLAFQIDTESTSKHYFTLYQIMKIKDSENVNKQIRKVLDMIFIFPLEPKEVFELIQRTKSTLIKIKKDPIGLLHTMNNELGMGKSLEEVVVIINSITVKTLNKVFLFYPERIVTKWQKKKKKLPC</sequence>
<name>U5SFY9_9LACT</name>
<evidence type="ECO:0000313" key="1">
    <source>
        <dbReference type="EMBL" id="AGY82792.1"/>
    </source>
</evidence>
<gene>
    <name evidence="1" type="ORF">Q783_05020</name>
</gene>
<dbReference type="Proteomes" id="UP000017469">
    <property type="component" value="Chromosome"/>
</dbReference>
<organism evidence="1 2">
    <name type="scientific">Carnobacterium inhibens subsp. gilichinskyi</name>
    <dbReference type="NCBI Taxonomy" id="1266845"/>
    <lineage>
        <taxon>Bacteria</taxon>
        <taxon>Bacillati</taxon>
        <taxon>Bacillota</taxon>
        <taxon>Bacilli</taxon>
        <taxon>Lactobacillales</taxon>
        <taxon>Carnobacteriaceae</taxon>
        <taxon>Carnobacterium</taxon>
    </lineage>
</organism>
<evidence type="ECO:0000313" key="2">
    <source>
        <dbReference type="Proteomes" id="UP000017469"/>
    </source>
</evidence>